<comment type="caution">
    <text evidence="2">The sequence shown here is derived from an EMBL/GenBank/DDBJ whole genome shotgun (WGS) entry which is preliminary data.</text>
</comment>
<evidence type="ECO:0008006" key="4">
    <source>
        <dbReference type="Google" id="ProtNLM"/>
    </source>
</evidence>
<dbReference type="EMBL" id="JAHOPC010000005">
    <property type="protein sequence ID" value="MBU8866660.1"/>
    <property type="molecule type" value="Genomic_DNA"/>
</dbReference>
<evidence type="ECO:0000256" key="1">
    <source>
        <dbReference type="SAM" id="MobiDB-lite"/>
    </source>
</evidence>
<feature type="compositionally biased region" description="Low complexity" evidence="1">
    <location>
        <begin position="1"/>
        <end position="18"/>
    </location>
</feature>
<keyword evidence="3" id="KW-1185">Reference proteome</keyword>
<reference evidence="2 3" key="1">
    <citation type="submission" date="2021-06" db="EMBL/GenBank/DDBJ databases">
        <authorList>
            <person name="Jeong J.W."/>
        </authorList>
    </citation>
    <scope>NUCLEOTIDE SEQUENCE [LARGE SCALE GENOMIC DNA]</scope>
    <source>
        <strain evidence="2 3">MMS21-TAE1-1</strain>
    </source>
</reference>
<protein>
    <recommendedName>
        <fullName evidence="4">Excalibur calcium-binding domain-containing protein</fullName>
    </recommendedName>
</protein>
<evidence type="ECO:0000313" key="2">
    <source>
        <dbReference type="EMBL" id="MBU8866660.1"/>
    </source>
</evidence>
<feature type="region of interest" description="Disordered" evidence="1">
    <location>
        <begin position="1"/>
        <end position="34"/>
    </location>
</feature>
<sequence length="196" mass="18894">MGAAGSVSSTKESTSASPSPTPTPTPSQIAGKACTTEKNTQSVAGETYICTIDQSGKLAWLDSATAGKLSDQRAADAAAKAAAEKAAADAAAKAAADQAAADKAAADKLAADQAAAAKAAADQAAADQAAAAPAKPAPLVQSSCDPNYAGACVPIASDVDCAGGKGNGPAYVRGPVTVVGSDIYGLDNDHDGIGCE</sequence>
<accession>A0ABS6I4M7</accession>
<organism evidence="2 3">
    <name type="scientific">Paenarthrobacter aromaticivorans</name>
    <dbReference type="NCBI Taxonomy" id="2849150"/>
    <lineage>
        <taxon>Bacteria</taxon>
        <taxon>Bacillati</taxon>
        <taxon>Actinomycetota</taxon>
        <taxon>Actinomycetes</taxon>
        <taxon>Micrococcales</taxon>
        <taxon>Micrococcaceae</taxon>
        <taxon>Paenarthrobacter</taxon>
    </lineage>
</organism>
<gene>
    <name evidence="2" type="ORF">KSW38_10205</name>
</gene>
<name>A0ABS6I4M7_9MICC</name>
<proteinExistence type="predicted"/>
<evidence type="ECO:0000313" key="3">
    <source>
        <dbReference type="Proteomes" id="UP000824166"/>
    </source>
</evidence>
<dbReference type="Proteomes" id="UP000824166">
    <property type="component" value="Unassembled WGS sequence"/>
</dbReference>